<dbReference type="EMBL" id="ONZQ02000005">
    <property type="protein sequence ID" value="SPO01894.1"/>
    <property type="molecule type" value="Genomic_DNA"/>
</dbReference>
<proteinExistence type="inferred from homology"/>
<keyword evidence="7" id="KW-0119">Carbohydrate metabolism</keyword>
<evidence type="ECO:0000256" key="13">
    <source>
        <dbReference type="SAM" id="SignalP"/>
    </source>
</evidence>
<evidence type="ECO:0000256" key="10">
    <source>
        <dbReference type="ARBA" id="ARBA00045077"/>
    </source>
</evidence>
<feature type="signal peptide" evidence="13">
    <location>
        <begin position="1"/>
        <end position="19"/>
    </location>
</feature>
<keyword evidence="3" id="KW-0964">Secreted</keyword>
<feature type="compositionally biased region" description="Low complexity" evidence="12">
    <location>
        <begin position="329"/>
        <end position="343"/>
    </location>
</feature>
<dbReference type="CDD" id="cd21175">
    <property type="entry name" value="LPMO_AA9"/>
    <property type="match status" value="1"/>
</dbReference>
<comment type="similarity">
    <text evidence="9">Belongs to the polysaccharide monooxygenase AA9 family.</text>
</comment>
<comment type="cofactor">
    <cofactor evidence="1">
        <name>Cu(2+)</name>
        <dbReference type="ChEBI" id="CHEBI:29036"/>
    </cofactor>
</comment>
<evidence type="ECO:0000313" key="16">
    <source>
        <dbReference type="Proteomes" id="UP001187682"/>
    </source>
</evidence>
<protein>
    <recommendedName>
        <fullName evidence="11">lytic cellulose monooxygenase (C4-dehydrogenating)</fullName>
        <ecNumber evidence="11">1.14.99.56</ecNumber>
    </recommendedName>
</protein>
<keyword evidence="8" id="KW-0624">Polysaccharide degradation</keyword>
<dbReference type="Proteomes" id="UP001187682">
    <property type="component" value="Unassembled WGS sequence"/>
</dbReference>
<keyword evidence="4 13" id="KW-0732">Signal</keyword>
<accession>A0AAE8MY80</accession>
<evidence type="ECO:0000256" key="8">
    <source>
        <dbReference type="ARBA" id="ARBA00023326"/>
    </source>
</evidence>
<organism evidence="15 16">
    <name type="scientific">Cephalotrichum gorgonifer</name>
    <dbReference type="NCBI Taxonomy" id="2041049"/>
    <lineage>
        <taxon>Eukaryota</taxon>
        <taxon>Fungi</taxon>
        <taxon>Dikarya</taxon>
        <taxon>Ascomycota</taxon>
        <taxon>Pezizomycotina</taxon>
        <taxon>Sordariomycetes</taxon>
        <taxon>Hypocreomycetidae</taxon>
        <taxon>Microascales</taxon>
        <taxon>Microascaceae</taxon>
        <taxon>Cephalotrichum</taxon>
    </lineage>
</organism>
<evidence type="ECO:0000313" key="15">
    <source>
        <dbReference type="EMBL" id="SPO01894.1"/>
    </source>
</evidence>
<comment type="catalytic activity">
    <reaction evidence="10">
        <text>[(1-&gt;4)-beta-D-glucosyl]n+m + reduced acceptor + O2 = 4-dehydro-beta-D-glucosyl-[(1-&gt;4)-beta-D-glucosyl]n-1 + [(1-&gt;4)-beta-D-glucosyl]m + acceptor + H2O.</text>
        <dbReference type="EC" id="1.14.99.56"/>
    </reaction>
</comment>
<evidence type="ECO:0000256" key="3">
    <source>
        <dbReference type="ARBA" id="ARBA00022525"/>
    </source>
</evidence>
<keyword evidence="5" id="KW-0136">Cellulose degradation</keyword>
<gene>
    <name evidence="15" type="ORF">DNG_04567</name>
</gene>
<evidence type="ECO:0000256" key="7">
    <source>
        <dbReference type="ARBA" id="ARBA00023277"/>
    </source>
</evidence>
<dbReference type="InterPro" id="IPR049892">
    <property type="entry name" value="AA9"/>
</dbReference>
<evidence type="ECO:0000256" key="2">
    <source>
        <dbReference type="ARBA" id="ARBA00004613"/>
    </source>
</evidence>
<evidence type="ECO:0000256" key="1">
    <source>
        <dbReference type="ARBA" id="ARBA00001973"/>
    </source>
</evidence>
<keyword evidence="6" id="KW-1015">Disulfide bond</keyword>
<feature type="region of interest" description="Disordered" evidence="12">
    <location>
        <begin position="241"/>
        <end position="359"/>
    </location>
</feature>
<comment type="caution">
    <text evidence="15">The sequence shown here is derived from an EMBL/GenBank/DDBJ whole genome shotgun (WGS) entry which is preliminary data.</text>
</comment>
<evidence type="ECO:0000259" key="14">
    <source>
        <dbReference type="Pfam" id="PF03443"/>
    </source>
</evidence>
<evidence type="ECO:0000256" key="4">
    <source>
        <dbReference type="ARBA" id="ARBA00022729"/>
    </source>
</evidence>
<dbReference type="PANTHER" id="PTHR33353">
    <property type="entry name" value="PUTATIVE (AFU_ORTHOLOGUE AFUA_1G12560)-RELATED"/>
    <property type="match status" value="1"/>
</dbReference>
<feature type="chain" id="PRO_5042278939" description="lytic cellulose monooxygenase (C4-dehydrogenating)" evidence="13">
    <location>
        <begin position="20"/>
        <end position="359"/>
    </location>
</feature>
<dbReference type="Pfam" id="PF03443">
    <property type="entry name" value="AA9"/>
    <property type="match status" value="1"/>
</dbReference>
<feature type="compositionally biased region" description="Low complexity" evidence="12">
    <location>
        <begin position="286"/>
        <end position="301"/>
    </location>
</feature>
<dbReference type="GO" id="GO:0005576">
    <property type="term" value="C:extracellular region"/>
    <property type="evidence" value="ECO:0007669"/>
    <property type="project" value="UniProtKB-SubCell"/>
</dbReference>
<dbReference type="AlphaFoldDB" id="A0AAE8MY80"/>
<evidence type="ECO:0000256" key="11">
    <source>
        <dbReference type="ARBA" id="ARBA00047174"/>
    </source>
</evidence>
<keyword evidence="16" id="KW-1185">Reference proteome</keyword>
<dbReference type="PANTHER" id="PTHR33353:SF2">
    <property type="entry name" value="ENDO-BETA-1,4-GLUCANASE D"/>
    <property type="match status" value="1"/>
</dbReference>
<dbReference type="InterPro" id="IPR005103">
    <property type="entry name" value="AA9_LPMO"/>
</dbReference>
<evidence type="ECO:0000256" key="12">
    <source>
        <dbReference type="SAM" id="MobiDB-lite"/>
    </source>
</evidence>
<sequence>MRFTGFTFGAAAMVHLAAAHYTFSGLLIDDKLVGEEWQYVRRHDRGYMPTFREEAATSDDFRCNKGAGSGADTDVYTVKPGDKVGLRQAFAADGIRHPGPAQVYLSLAPGSVKEYDGSGEWIKVSQDLACKAGLSAKDLQTDGWCVWDENNISFVVPENIPEGEYLVRAEHIALHGAHEGRAEFYYACAQVKVMGSTGTSLPGDKVLIPGVYGVDDEAINFSIWGGKDTYPYLPGPKVAPGGTIRGSADGSSAETATVPVGESGSSENEPPAGESEIPVPTSTKGTAAETTSAAPAPSVPAGEGGSDESVTTSAAPVPSVPVEEGGSDKSVTASTTATKGTETPRPVCNSRNRRRRHSL</sequence>
<feature type="domain" description="Auxiliary Activity family 9 catalytic" evidence="14">
    <location>
        <begin position="20"/>
        <end position="227"/>
    </location>
</feature>
<evidence type="ECO:0000256" key="9">
    <source>
        <dbReference type="ARBA" id="ARBA00044502"/>
    </source>
</evidence>
<dbReference type="EC" id="1.14.99.56" evidence="11"/>
<dbReference type="GO" id="GO:0030245">
    <property type="term" value="P:cellulose catabolic process"/>
    <property type="evidence" value="ECO:0007669"/>
    <property type="project" value="UniProtKB-KW"/>
</dbReference>
<name>A0AAE8MY80_9PEZI</name>
<evidence type="ECO:0000256" key="5">
    <source>
        <dbReference type="ARBA" id="ARBA00023001"/>
    </source>
</evidence>
<dbReference type="Gene3D" id="2.70.50.70">
    <property type="match status" value="1"/>
</dbReference>
<evidence type="ECO:0000256" key="6">
    <source>
        <dbReference type="ARBA" id="ARBA00023157"/>
    </source>
</evidence>
<comment type="subcellular location">
    <subcellularLocation>
        <location evidence="2">Secreted</location>
    </subcellularLocation>
</comment>
<reference evidence="15" key="1">
    <citation type="submission" date="2018-03" db="EMBL/GenBank/DDBJ databases">
        <authorList>
            <person name="Guldener U."/>
        </authorList>
    </citation>
    <scope>NUCLEOTIDE SEQUENCE</scope>
</reference>